<dbReference type="OrthoDB" id="414698at2759"/>
<dbReference type="InterPro" id="IPR010323">
    <property type="entry name" value="DUF924"/>
</dbReference>
<keyword evidence="2" id="KW-1185">Reference proteome</keyword>
<comment type="caution">
    <text evidence="1">The sequence shown here is derived from an EMBL/GenBank/DDBJ whole genome shotgun (WGS) entry which is preliminary data.</text>
</comment>
<gene>
    <name evidence="1" type="ORF">TOPH_08352</name>
</gene>
<dbReference type="EMBL" id="LFRF01000044">
    <property type="protein sequence ID" value="KND87006.1"/>
    <property type="molecule type" value="Genomic_DNA"/>
</dbReference>
<proteinExistence type="predicted"/>
<dbReference type="InterPro" id="IPR011990">
    <property type="entry name" value="TPR-like_helical_dom_sf"/>
</dbReference>
<dbReference type="AlphaFoldDB" id="A0A0L0MZ16"/>
<accession>A0A0L0MZ16</accession>
<dbReference type="SUPFAM" id="SSF48452">
    <property type="entry name" value="TPR-like"/>
    <property type="match status" value="1"/>
</dbReference>
<dbReference type="Gene3D" id="1.25.40.10">
    <property type="entry name" value="Tetratricopeptide repeat domain"/>
    <property type="match status" value="1"/>
</dbReference>
<name>A0A0L0MZ16_TOLOC</name>
<evidence type="ECO:0000313" key="1">
    <source>
        <dbReference type="EMBL" id="KND87006.1"/>
    </source>
</evidence>
<protein>
    <recommendedName>
        <fullName evidence="3">DUF924-domain-containing protein</fullName>
    </recommendedName>
</protein>
<dbReference type="STRING" id="1163406.A0A0L0MZ16"/>
<sequence>MAAWYDRLDEMADSAAGSTVWVQRPWRAAWRRAAPRRAAPHLTPALLRAVRDFWFEHLAGPDSLVLPTSSDSERWFFGGDELDRVCAERFAPTLEALRGCGVRSAGDILDAVQPADARDWLSLELLLVLLLDQMPRNCYRGAAARVAFTMRWQFACRTWFYMPLMHAEDVAAHETAVAEDERTRRDVYALAGGGAGAGADEKLVDVHVGFETRHFDIIRRFGRYPHRNKAMGREATPEEAACLAAGGETFAP</sequence>
<organism evidence="1 2">
    <name type="scientific">Tolypocladium ophioglossoides (strain CBS 100239)</name>
    <name type="common">Snaketongue truffleclub</name>
    <name type="synonym">Elaphocordyceps ophioglossoides</name>
    <dbReference type="NCBI Taxonomy" id="1163406"/>
    <lineage>
        <taxon>Eukaryota</taxon>
        <taxon>Fungi</taxon>
        <taxon>Dikarya</taxon>
        <taxon>Ascomycota</taxon>
        <taxon>Pezizomycotina</taxon>
        <taxon>Sordariomycetes</taxon>
        <taxon>Hypocreomycetidae</taxon>
        <taxon>Hypocreales</taxon>
        <taxon>Ophiocordycipitaceae</taxon>
        <taxon>Tolypocladium</taxon>
    </lineage>
</organism>
<dbReference type="Proteomes" id="UP000036947">
    <property type="component" value="Unassembled WGS sequence"/>
</dbReference>
<reference evidence="1 2" key="1">
    <citation type="journal article" date="2015" name="BMC Genomics">
        <title>The genome of the truffle-parasite Tolypocladium ophioglossoides and the evolution of antifungal peptaibiotics.</title>
        <authorList>
            <person name="Quandt C.A."/>
            <person name="Bushley K.E."/>
            <person name="Spatafora J.W."/>
        </authorList>
    </citation>
    <scope>NUCLEOTIDE SEQUENCE [LARGE SCALE GENOMIC DNA]</scope>
    <source>
        <strain evidence="1 2">CBS 100239</strain>
    </source>
</reference>
<evidence type="ECO:0000313" key="2">
    <source>
        <dbReference type="Proteomes" id="UP000036947"/>
    </source>
</evidence>
<dbReference type="Pfam" id="PF06041">
    <property type="entry name" value="DUF924"/>
    <property type="match status" value="2"/>
</dbReference>
<evidence type="ECO:0008006" key="3">
    <source>
        <dbReference type="Google" id="ProtNLM"/>
    </source>
</evidence>